<name>A0AAN9R6G8_CANGL</name>
<protein>
    <submittedName>
        <fullName evidence="2">Uncharacterized protein</fullName>
    </submittedName>
</protein>
<comment type="caution">
    <text evidence="2">The sequence shown here is derived from an EMBL/GenBank/DDBJ whole genome shotgun (WGS) entry which is preliminary data.</text>
</comment>
<dbReference type="EMBL" id="JAYMYQ010000001">
    <property type="protein sequence ID" value="KAK7361022.1"/>
    <property type="molecule type" value="Genomic_DNA"/>
</dbReference>
<organism evidence="2 3">
    <name type="scientific">Canavalia gladiata</name>
    <name type="common">Sword bean</name>
    <name type="synonym">Dolichos gladiatus</name>
    <dbReference type="NCBI Taxonomy" id="3824"/>
    <lineage>
        <taxon>Eukaryota</taxon>
        <taxon>Viridiplantae</taxon>
        <taxon>Streptophyta</taxon>
        <taxon>Embryophyta</taxon>
        <taxon>Tracheophyta</taxon>
        <taxon>Spermatophyta</taxon>
        <taxon>Magnoliopsida</taxon>
        <taxon>eudicotyledons</taxon>
        <taxon>Gunneridae</taxon>
        <taxon>Pentapetalae</taxon>
        <taxon>rosids</taxon>
        <taxon>fabids</taxon>
        <taxon>Fabales</taxon>
        <taxon>Fabaceae</taxon>
        <taxon>Papilionoideae</taxon>
        <taxon>50 kb inversion clade</taxon>
        <taxon>NPAAA clade</taxon>
        <taxon>indigoferoid/millettioid clade</taxon>
        <taxon>Phaseoleae</taxon>
        <taxon>Canavalia</taxon>
    </lineage>
</organism>
<feature type="region of interest" description="Disordered" evidence="1">
    <location>
        <begin position="38"/>
        <end position="72"/>
    </location>
</feature>
<reference evidence="2 3" key="1">
    <citation type="submission" date="2024-01" db="EMBL/GenBank/DDBJ databases">
        <title>The genomes of 5 underutilized Papilionoideae crops provide insights into root nodulation and disease resistanc.</title>
        <authorList>
            <person name="Jiang F."/>
        </authorList>
    </citation>
    <scope>NUCLEOTIDE SEQUENCE [LARGE SCALE GENOMIC DNA]</scope>
    <source>
        <strain evidence="2">LVBAO_FW01</strain>
        <tissue evidence="2">Leaves</tissue>
    </source>
</reference>
<evidence type="ECO:0000256" key="1">
    <source>
        <dbReference type="SAM" id="MobiDB-lite"/>
    </source>
</evidence>
<evidence type="ECO:0000313" key="2">
    <source>
        <dbReference type="EMBL" id="KAK7361022.1"/>
    </source>
</evidence>
<gene>
    <name evidence="2" type="ORF">VNO77_03046</name>
</gene>
<proteinExistence type="predicted"/>
<evidence type="ECO:0000313" key="3">
    <source>
        <dbReference type="Proteomes" id="UP001367508"/>
    </source>
</evidence>
<dbReference type="AlphaFoldDB" id="A0AAN9R6G8"/>
<feature type="compositionally biased region" description="Basic residues" evidence="1">
    <location>
        <begin position="40"/>
        <end position="52"/>
    </location>
</feature>
<keyword evidence="3" id="KW-1185">Reference proteome</keyword>
<sequence>MLASLGKMKILRQDMETLYKKKDLPDAGIPVEAALETSKHAPKHSIHPRRTLRPIGPITKTRAKKLQTEVGP</sequence>
<dbReference type="Proteomes" id="UP001367508">
    <property type="component" value="Unassembled WGS sequence"/>
</dbReference>
<accession>A0AAN9R6G8</accession>